<name>A0ABS2PNN7_9STRE</name>
<dbReference type="EMBL" id="JAFBEI010000023">
    <property type="protein sequence ID" value="MBM7636418.1"/>
    <property type="molecule type" value="Genomic_DNA"/>
</dbReference>
<dbReference type="Gene3D" id="3.30.930.10">
    <property type="entry name" value="Bira Bifunctional Protein, Domain 2"/>
    <property type="match status" value="1"/>
</dbReference>
<dbReference type="NCBIfam" id="NF008846">
    <property type="entry name" value="PRK11886.1-1"/>
    <property type="match status" value="1"/>
</dbReference>
<keyword evidence="1 5" id="KW-0436">Ligase</keyword>
<dbReference type="PANTHER" id="PTHR12835:SF5">
    <property type="entry name" value="BIOTIN--PROTEIN LIGASE"/>
    <property type="match status" value="1"/>
</dbReference>
<dbReference type="InterPro" id="IPR003142">
    <property type="entry name" value="BPL_C"/>
</dbReference>
<evidence type="ECO:0000256" key="1">
    <source>
        <dbReference type="ARBA" id="ARBA00022598"/>
    </source>
</evidence>
<dbReference type="GO" id="GO:0004077">
    <property type="term" value="F:biotin--[biotin carboxyl-carrier protein] ligase activity"/>
    <property type="evidence" value="ECO:0007669"/>
    <property type="project" value="UniProtKB-EC"/>
</dbReference>
<dbReference type="Proteomes" id="UP000809081">
    <property type="component" value="Unassembled WGS sequence"/>
</dbReference>
<dbReference type="HAMAP" id="MF_00978">
    <property type="entry name" value="Bifunct_BirA"/>
    <property type="match status" value="1"/>
</dbReference>
<evidence type="ECO:0000313" key="7">
    <source>
        <dbReference type="EMBL" id="MBM7636418.1"/>
    </source>
</evidence>
<keyword evidence="5" id="KW-0238">DNA-binding</keyword>
<accession>A0ABS2PNN7</accession>
<dbReference type="PANTHER" id="PTHR12835">
    <property type="entry name" value="BIOTIN PROTEIN LIGASE"/>
    <property type="match status" value="1"/>
</dbReference>
<evidence type="ECO:0000313" key="8">
    <source>
        <dbReference type="Proteomes" id="UP000809081"/>
    </source>
</evidence>
<evidence type="ECO:0000256" key="4">
    <source>
        <dbReference type="ARBA" id="ARBA00023267"/>
    </source>
</evidence>
<keyword evidence="2 5" id="KW-0547">Nucleotide-binding</keyword>
<comment type="caution">
    <text evidence="7">The sequence shown here is derived from an EMBL/GenBank/DDBJ whole genome shotgun (WGS) entry which is preliminary data.</text>
</comment>
<feature type="domain" description="BPL/LPL catalytic" evidence="6">
    <location>
        <begin position="70"/>
        <end position="253"/>
    </location>
</feature>
<dbReference type="InterPro" id="IPR013196">
    <property type="entry name" value="HTH_11"/>
</dbReference>
<dbReference type="Gene3D" id="1.10.10.10">
    <property type="entry name" value="Winged helix-like DNA-binding domain superfamily/Winged helix DNA-binding domain"/>
    <property type="match status" value="1"/>
</dbReference>
<dbReference type="PROSITE" id="PS51733">
    <property type="entry name" value="BPL_LPL_CATALYTIC"/>
    <property type="match status" value="1"/>
</dbReference>
<dbReference type="Pfam" id="PF02237">
    <property type="entry name" value="BPL_C"/>
    <property type="match status" value="1"/>
</dbReference>
<evidence type="ECO:0000256" key="2">
    <source>
        <dbReference type="ARBA" id="ARBA00022741"/>
    </source>
</evidence>
<feature type="binding site" evidence="5">
    <location>
        <position position="110"/>
    </location>
    <ligand>
        <name>biotin</name>
        <dbReference type="ChEBI" id="CHEBI:57586"/>
    </ligand>
</feature>
<dbReference type="Pfam" id="PF03099">
    <property type="entry name" value="BPL_LplA_LipB"/>
    <property type="match status" value="1"/>
</dbReference>
<dbReference type="CDD" id="cd16442">
    <property type="entry name" value="BPL"/>
    <property type="match status" value="1"/>
</dbReference>
<dbReference type="RefSeq" id="WP_205017297.1">
    <property type="nucleotide sequence ID" value="NZ_JAFBEI010000023.1"/>
</dbReference>
<proteinExistence type="inferred from homology"/>
<gene>
    <name evidence="5" type="primary">birA</name>
    <name evidence="7" type="ORF">JOC31_001239</name>
</gene>
<keyword evidence="5" id="KW-0804">Transcription</keyword>
<dbReference type="SUPFAM" id="SSF46785">
    <property type="entry name" value="Winged helix' DNA-binding domain"/>
    <property type="match status" value="1"/>
</dbReference>
<dbReference type="InterPro" id="IPR004143">
    <property type="entry name" value="BPL_LPL_catalytic"/>
</dbReference>
<keyword evidence="8" id="KW-1185">Reference proteome</keyword>
<feature type="binding site" evidence="5">
    <location>
        <position position="181"/>
    </location>
    <ligand>
        <name>biotin</name>
        <dbReference type="ChEBI" id="CHEBI:57586"/>
    </ligand>
</feature>
<keyword evidence="5" id="KW-0805">Transcription regulation</keyword>
<comment type="caution">
    <text evidence="5">Lacks conserved residue(s) required for the propagation of feature annotation.</text>
</comment>
<keyword evidence="5" id="KW-0678">Repressor</keyword>
<dbReference type="Gene3D" id="2.30.30.100">
    <property type="match status" value="1"/>
</dbReference>
<comment type="function">
    <text evidence="5">Acts both as a biotin--[acetyl-CoA-carboxylase] ligase and a repressor.</text>
</comment>
<dbReference type="InterPro" id="IPR030855">
    <property type="entry name" value="Bifunct_BirA"/>
</dbReference>
<feature type="DNA-binding region" description="H-T-H motif" evidence="5">
    <location>
        <begin position="20"/>
        <end position="39"/>
    </location>
</feature>
<comment type="catalytic activity">
    <reaction evidence="5">
        <text>biotin + L-lysyl-[protein] + ATP = N(6)-biotinyl-L-lysyl-[protein] + AMP + diphosphate + H(+)</text>
        <dbReference type="Rhea" id="RHEA:11756"/>
        <dbReference type="Rhea" id="RHEA-COMP:9752"/>
        <dbReference type="Rhea" id="RHEA-COMP:10505"/>
        <dbReference type="ChEBI" id="CHEBI:15378"/>
        <dbReference type="ChEBI" id="CHEBI:29969"/>
        <dbReference type="ChEBI" id="CHEBI:30616"/>
        <dbReference type="ChEBI" id="CHEBI:33019"/>
        <dbReference type="ChEBI" id="CHEBI:57586"/>
        <dbReference type="ChEBI" id="CHEBI:83144"/>
        <dbReference type="ChEBI" id="CHEBI:456215"/>
        <dbReference type="EC" id="6.3.4.15"/>
    </reaction>
</comment>
<evidence type="ECO:0000259" key="6">
    <source>
        <dbReference type="PROSITE" id="PS51733"/>
    </source>
</evidence>
<dbReference type="InterPro" id="IPR008988">
    <property type="entry name" value="Transcriptional_repressor_C"/>
</dbReference>
<dbReference type="NCBIfam" id="TIGR00121">
    <property type="entry name" value="birA_ligase"/>
    <property type="match status" value="1"/>
</dbReference>
<keyword evidence="4 5" id="KW-0092">Biotin</keyword>
<dbReference type="InterPro" id="IPR036390">
    <property type="entry name" value="WH_DNA-bd_sf"/>
</dbReference>
<dbReference type="InterPro" id="IPR045864">
    <property type="entry name" value="aa-tRNA-synth_II/BPL/LPL"/>
</dbReference>
<comment type="similarity">
    <text evidence="5">Belongs to the biotin--protein ligase family.</text>
</comment>
<dbReference type="SUPFAM" id="SSF50037">
    <property type="entry name" value="C-terminal domain of transcriptional repressors"/>
    <property type="match status" value="1"/>
</dbReference>
<reference evidence="7 8" key="1">
    <citation type="submission" date="2021-01" db="EMBL/GenBank/DDBJ databases">
        <title>Genomic Encyclopedia of Type Strains, Phase IV (KMG-IV): sequencing the most valuable type-strain genomes for metagenomic binning, comparative biology and taxonomic classification.</title>
        <authorList>
            <person name="Goeker M."/>
        </authorList>
    </citation>
    <scope>NUCLEOTIDE SEQUENCE [LARGE SCALE GENOMIC DNA]</scope>
    <source>
        <strain evidence="7 8">DSM 27513</strain>
    </source>
</reference>
<evidence type="ECO:0000256" key="5">
    <source>
        <dbReference type="HAMAP-Rule" id="MF_00978"/>
    </source>
</evidence>
<keyword evidence="3 5" id="KW-0067">ATP-binding</keyword>
<evidence type="ECO:0000256" key="3">
    <source>
        <dbReference type="ARBA" id="ARBA00022840"/>
    </source>
</evidence>
<dbReference type="SUPFAM" id="SSF55681">
    <property type="entry name" value="Class II aaRS and biotin synthetases"/>
    <property type="match status" value="1"/>
</dbReference>
<dbReference type="EC" id="6.3.4.15" evidence="5"/>
<dbReference type="Pfam" id="PF08279">
    <property type="entry name" value="HTH_11"/>
    <property type="match status" value="1"/>
</dbReference>
<dbReference type="InterPro" id="IPR036388">
    <property type="entry name" value="WH-like_DNA-bd_sf"/>
</dbReference>
<protein>
    <recommendedName>
        <fullName evidence="5">Bifunctional ligase/repressor BirA</fullName>
    </recommendedName>
    <alternativeName>
        <fullName evidence="5">Biotin--[acetyl-CoA-carboxylase] ligase</fullName>
        <ecNumber evidence="5">6.3.4.15</ecNumber>
    </alternativeName>
    <alternativeName>
        <fullName evidence="5">Biotin--protein ligase</fullName>
    </alternativeName>
    <alternativeName>
        <fullName evidence="5">Biotin-[acetyl-CoA carboxylase] synthetase</fullName>
    </alternativeName>
</protein>
<sequence length="312" mass="34532">MKTYEKIYELLSTCSDFISGEELASQLAISRTAIWKGIKTLETKGITIQSQKNKGYHLVSGDLLVPSLIEKKSPPLKVFLNEQSISTQIDAKAGIELGHPTNTLYLAPNQTGAKGRFGRPFYASSQGGIYMSLRLSPDCDFHNLKPYTVLAAASLVKAIHRLTGIQCQIKWVNDVYLGNKKIAGILTEAISSVETGTVTDLIIGIGINLVIKDFPDDLTDKAGSLFTEECPISRNDLISEIWSIFYQTPEKDLIRYYKEQSLVLDRLVSYQKDGHEYRGLVTDITDSGQLIISLKDGQKDTLSSGEISLTSW</sequence>
<dbReference type="InterPro" id="IPR004408">
    <property type="entry name" value="Biotin_CoA_COase_ligase"/>
</dbReference>
<organism evidence="7 8">
    <name type="scientific">Streptococcus saliviloxodontae</name>
    <dbReference type="NCBI Taxonomy" id="1349416"/>
    <lineage>
        <taxon>Bacteria</taxon>
        <taxon>Bacillati</taxon>
        <taxon>Bacillota</taxon>
        <taxon>Bacilli</taxon>
        <taxon>Lactobacillales</taxon>
        <taxon>Streptococcaceae</taxon>
        <taxon>Streptococcus</taxon>
    </lineage>
</organism>